<dbReference type="GO" id="GO:0009378">
    <property type="term" value="F:four-way junction helicase activity"/>
    <property type="evidence" value="ECO:0007669"/>
    <property type="project" value="InterPro"/>
</dbReference>
<dbReference type="HAMAP" id="MF_00031">
    <property type="entry name" value="DNA_HJ_migration_RuvA"/>
    <property type="match status" value="1"/>
</dbReference>
<dbReference type="EMBL" id="CAEZYB010000122">
    <property type="protein sequence ID" value="CAB4711138.1"/>
    <property type="molecule type" value="Genomic_DNA"/>
</dbReference>
<dbReference type="InterPro" id="IPR003583">
    <property type="entry name" value="Hlx-hairpin-Hlx_DNA-bd_motif"/>
</dbReference>
<dbReference type="SMART" id="SM00278">
    <property type="entry name" value="HhH1"/>
    <property type="match status" value="2"/>
</dbReference>
<dbReference type="AlphaFoldDB" id="A0A6J6QQB8"/>
<keyword evidence="3" id="KW-0238">DNA-binding</keyword>
<organism evidence="7">
    <name type="scientific">freshwater metagenome</name>
    <dbReference type="NCBI Taxonomy" id="449393"/>
    <lineage>
        <taxon>unclassified sequences</taxon>
        <taxon>metagenomes</taxon>
        <taxon>ecological metagenomes</taxon>
    </lineage>
</organism>
<dbReference type="InterPro" id="IPR011114">
    <property type="entry name" value="RuvA_C"/>
</dbReference>
<gene>
    <name evidence="6" type="ORF">UFOPK2254_00613</name>
    <name evidence="7" type="ORF">UFOPK2646_00983</name>
    <name evidence="8" type="ORF">UFOPK2907_00272</name>
    <name evidence="9" type="ORF">UFOPK3197_00826</name>
    <name evidence="10" type="ORF">UFOPK4401_01103</name>
</gene>
<dbReference type="GO" id="GO:0009379">
    <property type="term" value="C:Holliday junction helicase complex"/>
    <property type="evidence" value="ECO:0007669"/>
    <property type="project" value="InterPro"/>
</dbReference>
<keyword evidence="4" id="KW-0234">DNA repair</keyword>
<name>A0A6J6QQB8_9ZZZZ</name>
<dbReference type="EMBL" id="CAEZWO010000046">
    <property type="protein sequence ID" value="CAB4658816.1"/>
    <property type="molecule type" value="Genomic_DNA"/>
</dbReference>
<dbReference type="SUPFAM" id="SSF46929">
    <property type="entry name" value="DNA helicase RuvA subunit, C-terminal domain"/>
    <property type="match status" value="1"/>
</dbReference>
<dbReference type="SUPFAM" id="SSF47781">
    <property type="entry name" value="RuvA domain 2-like"/>
    <property type="match status" value="1"/>
</dbReference>
<dbReference type="Pfam" id="PF07499">
    <property type="entry name" value="RuvA_C"/>
    <property type="match status" value="1"/>
</dbReference>
<evidence type="ECO:0000313" key="6">
    <source>
        <dbReference type="EMBL" id="CAB4658816.1"/>
    </source>
</evidence>
<dbReference type="Pfam" id="PF14520">
    <property type="entry name" value="HHH_5"/>
    <property type="match status" value="1"/>
</dbReference>
<dbReference type="EMBL" id="CAEZZR010000015">
    <property type="protein sequence ID" value="CAB4766384.1"/>
    <property type="molecule type" value="Genomic_DNA"/>
</dbReference>
<dbReference type="Pfam" id="PF01330">
    <property type="entry name" value="RuvA_N"/>
    <property type="match status" value="1"/>
</dbReference>
<evidence type="ECO:0000256" key="3">
    <source>
        <dbReference type="ARBA" id="ARBA00023125"/>
    </source>
</evidence>
<keyword evidence="2" id="KW-0227">DNA damage</keyword>
<dbReference type="Gene3D" id="1.10.150.20">
    <property type="entry name" value="5' to 3' exonuclease, C-terminal subdomain"/>
    <property type="match status" value="1"/>
</dbReference>
<evidence type="ECO:0000256" key="1">
    <source>
        <dbReference type="ARBA" id="ARBA00022490"/>
    </source>
</evidence>
<reference evidence="7" key="1">
    <citation type="submission" date="2020-05" db="EMBL/GenBank/DDBJ databases">
        <authorList>
            <person name="Chiriac C."/>
            <person name="Salcher M."/>
            <person name="Ghai R."/>
            <person name="Kavagutti S V."/>
        </authorList>
    </citation>
    <scope>NUCLEOTIDE SEQUENCE</scope>
</reference>
<dbReference type="GO" id="GO:0005524">
    <property type="term" value="F:ATP binding"/>
    <property type="evidence" value="ECO:0007669"/>
    <property type="project" value="InterPro"/>
</dbReference>
<dbReference type="Gene3D" id="1.10.8.10">
    <property type="entry name" value="DNA helicase RuvA subunit, C-terminal domain"/>
    <property type="match status" value="1"/>
</dbReference>
<sequence length="206" mass="21730">MISSLFGRVLHLSADRAVVDISGVGFSVLITPVTSSRLSVGNDAQLFTSLVVREDSLTLFGFLDEDSRSLFELVQTVSGIGPKVAMAILAVMSPDDLSSAVAQENIAAIERVPGIGRKGAQRMILELKGKISDFSSSHATISHVAPWREQLTSALMSLGYSAKESDGAVANLILNLQESGEDPSLMAMGDLLKAALQNGARSRGAQ</sequence>
<dbReference type="InterPro" id="IPR036267">
    <property type="entry name" value="RuvA_C_sf"/>
</dbReference>
<proteinExistence type="inferred from homology"/>
<dbReference type="InterPro" id="IPR000085">
    <property type="entry name" value="RuvA"/>
</dbReference>
<accession>A0A6J6QQB8</accession>
<dbReference type="GO" id="GO:0003677">
    <property type="term" value="F:DNA binding"/>
    <property type="evidence" value="ECO:0007669"/>
    <property type="project" value="UniProtKB-KW"/>
</dbReference>
<dbReference type="Gene3D" id="2.40.50.140">
    <property type="entry name" value="Nucleic acid-binding proteins"/>
    <property type="match status" value="1"/>
</dbReference>
<dbReference type="InterPro" id="IPR010994">
    <property type="entry name" value="RuvA_2-like"/>
</dbReference>
<protein>
    <submittedName>
        <fullName evidence="7">Unannotated protein</fullName>
    </submittedName>
</protein>
<evidence type="ECO:0000313" key="8">
    <source>
        <dbReference type="EMBL" id="CAB4766384.1"/>
    </source>
</evidence>
<dbReference type="InterPro" id="IPR012340">
    <property type="entry name" value="NA-bd_OB-fold"/>
</dbReference>
<dbReference type="GO" id="GO:0006310">
    <property type="term" value="P:DNA recombination"/>
    <property type="evidence" value="ECO:0007669"/>
    <property type="project" value="InterPro"/>
</dbReference>
<dbReference type="EMBL" id="CAFABI010000086">
    <property type="protein sequence ID" value="CAB4830136.1"/>
    <property type="molecule type" value="Genomic_DNA"/>
</dbReference>
<dbReference type="NCBIfam" id="TIGR00084">
    <property type="entry name" value="ruvA"/>
    <property type="match status" value="1"/>
</dbReference>
<feature type="domain" description="Helix-hairpin-helix DNA-binding motif class 1" evidence="5">
    <location>
        <begin position="72"/>
        <end position="91"/>
    </location>
</feature>
<dbReference type="SUPFAM" id="SSF50249">
    <property type="entry name" value="Nucleic acid-binding proteins"/>
    <property type="match status" value="1"/>
</dbReference>
<feature type="domain" description="Helix-hairpin-helix DNA-binding motif class 1" evidence="5">
    <location>
        <begin position="107"/>
        <end position="126"/>
    </location>
</feature>
<dbReference type="EMBL" id="CAFBRB010000137">
    <property type="protein sequence ID" value="CAB5077006.1"/>
    <property type="molecule type" value="Genomic_DNA"/>
</dbReference>
<dbReference type="GO" id="GO:0006281">
    <property type="term" value="P:DNA repair"/>
    <property type="evidence" value="ECO:0007669"/>
    <property type="project" value="UniProtKB-KW"/>
</dbReference>
<dbReference type="InterPro" id="IPR013849">
    <property type="entry name" value="DNA_helicase_Holl-junc_RuvA_I"/>
</dbReference>
<dbReference type="CDD" id="cd14332">
    <property type="entry name" value="UBA_RuvA_C"/>
    <property type="match status" value="1"/>
</dbReference>
<keyword evidence="1" id="KW-0963">Cytoplasm</keyword>
<evidence type="ECO:0000313" key="10">
    <source>
        <dbReference type="EMBL" id="CAB5077006.1"/>
    </source>
</evidence>
<evidence type="ECO:0000256" key="4">
    <source>
        <dbReference type="ARBA" id="ARBA00023204"/>
    </source>
</evidence>
<evidence type="ECO:0000313" key="7">
    <source>
        <dbReference type="EMBL" id="CAB4711138.1"/>
    </source>
</evidence>
<evidence type="ECO:0000259" key="5">
    <source>
        <dbReference type="SMART" id="SM00278"/>
    </source>
</evidence>
<evidence type="ECO:0000313" key="9">
    <source>
        <dbReference type="EMBL" id="CAB4830136.1"/>
    </source>
</evidence>
<evidence type="ECO:0000256" key="2">
    <source>
        <dbReference type="ARBA" id="ARBA00022763"/>
    </source>
</evidence>